<dbReference type="PANTHER" id="PTHR46889">
    <property type="entry name" value="TRANSPOSASE INSF FOR INSERTION SEQUENCE IS3B-RELATED"/>
    <property type="match status" value="1"/>
</dbReference>
<dbReference type="EMBL" id="JBHRWO010000007">
    <property type="protein sequence ID" value="MFC3492262.1"/>
    <property type="molecule type" value="Genomic_DNA"/>
</dbReference>
<dbReference type="NCBIfam" id="NF033516">
    <property type="entry name" value="transpos_IS3"/>
    <property type="match status" value="1"/>
</dbReference>
<dbReference type="InterPro" id="IPR012337">
    <property type="entry name" value="RNaseH-like_sf"/>
</dbReference>
<comment type="caution">
    <text evidence="2">The sequence shown here is derived from an EMBL/GenBank/DDBJ whole genome shotgun (WGS) entry which is preliminary data.</text>
</comment>
<keyword evidence="3" id="KW-1185">Reference proteome</keyword>
<dbReference type="Proteomes" id="UP001595712">
    <property type="component" value="Unassembled WGS sequence"/>
</dbReference>
<feature type="domain" description="Integrase catalytic" evidence="1">
    <location>
        <begin position="131"/>
        <end position="222"/>
    </location>
</feature>
<evidence type="ECO:0000313" key="2">
    <source>
        <dbReference type="EMBL" id="MFC3492262.1"/>
    </source>
</evidence>
<evidence type="ECO:0000259" key="1">
    <source>
        <dbReference type="PROSITE" id="PS50994"/>
    </source>
</evidence>
<gene>
    <name evidence="2" type="ORF">ACFO8M_07180</name>
</gene>
<proteinExistence type="predicted"/>
<evidence type="ECO:0000313" key="3">
    <source>
        <dbReference type="Proteomes" id="UP001595712"/>
    </source>
</evidence>
<dbReference type="InterPro" id="IPR036397">
    <property type="entry name" value="RNaseH_sf"/>
</dbReference>
<protein>
    <submittedName>
        <fullName evidence="2">IS3 family transposase</fullName>
    </submittedName>
</protein>
<dbReference type="Pfam" id="PF00665">
    <property type="entry name" value="rve"/>
    <property type="match status" value="1"/>
</dbReference>
<dbReference type="InterPro" id="IPR048020">
    <property type="entry name" value="Transpos_IS3"/>
</dbReference>
<dbReference type="SUPFAM" id="SSF53098">
    <property type="entry name" value="Ribonuclease H-like"/>
    <property type="match status" value="1"/>
</dbReference>
<accession>A0ABV7PXH5</accession>
<name>A0ABV7PXH5_9ACTN</name>
<organism evidence="2 3">
    <name type="scientific">Glycomyces rhizosphaerae</name>
    <dbReference type="NCBI Taxonomy" id="2054422"/>
    <lineage>
        <taxon>Bacteria</taxon>
        <taxon>Bacillati</taxon>
        <taxon>Actinomycetota</taxon>
        <taxon>Actinomycetes</taxon>
        <taxon>Glycomycetales</taxon>
        <taxon>Glycomycetaceae</taxon>
        <taxon>Glycomyces</taxon>
    </lineage>
</organism>
<sequence>MRFALIERIDQEHQGRPRSERVAIRAACTALGVSHSGYYAWKRRAPSARERADQVRTERLRALHERYKQRYGLRRLDQMPRREGRHHSRRRLRRLARTVGIECVRPKPKAKTTIGGPARTGLVDLVGRVFVPDRPGEVVYGDITYIPTASEGFVHLALFTDGASRRIVGWEVADHMRTALVTTALDAALGDLRPEVGQLVVHADRGSQYTSNAFRDKCFNAG</sequence>
<dbReference type="InterPro" id="IPR050900">
    <property type="entry name" value="Transposase_IS3/IS150/IS904"/>
</dbReference>
<dbReference type="PROSITE" id="PS50994">
    <property type="entry name" value="INTEGRASE"/>
    <property type="match status" value="1"/>
</dbReference>
<dbReference type="RefSeq" id="WP_387972564.1">
    <property type="nucleotide sequence ID" value="NZ_JBHRWO010000007.1"/>
</dbReference>
<dbReference type="InterPro" id="IPR001584">
    <property type="entry name" value="Integrase_cat-core"/>
</dbReference>
<dbReference type="Gene3D" id="3.30.420.10">
    <property type="entry name" value="Ribonuclease H-like superfamily/Ribonuclease H"/>
    <property type="match status" value="1"/>
</dbReference>
<dbReference type="PANTHER" id="PTHR46889:SF4">
    <property type="entry name" value="TRANSPOSASE INSO FOR INSERTION SEQUENCE ELEMENT IS911B-RELATED"/>
    <property type="match status" value="1"/>
</dbReference>
<reference evidence="3" key="1">
    <citation type="journal article" date="2019" name="Int. J. Syst. Evol. Microbiol.">
        <title>The Global Catalogue of Microorganisms (GCM) 10K type strain sequencing project: providing services to taxonomists for standard genome sequencing and annotation.</title>
        <authorList>
            <consortium name="The Broad Institute Genomics Platform"/>
            <consortium name="The Broad Institute Genome Sequencing Center for Infectious Disease"/>
            <person name="Wu L."/>
            <person name="Ma J."/>
        </authorList>
    </citation>
    <scope>NUCLEOTIDE SEQUENCE [LARGE SCALE GENOMIC DNA]</scope>
    <source>
        <strain evidence="3">CGMCC 4.7396</strain>
    </source>
</reference>